<dbReference type="InterPro" id="IPR002516">
    <property type="entry name" value="Glyco_trans_11"/>
</dbReference>
<evidence type="ECO:0000313" key="4">
    <source>
        <dbReference type="Proteomes" id="UP000247099"/>
    </source>
</evidence>
<dbReference type="GO" id="GO:0005975">
    <property type="term" value="P:carbohydrate metabolic process"/>
    <property type="evidence" value="ECO:0007669"/>
    <property type="project" value="InterPro"/>
</dbReference>
<dbReference type="RefSeq" id="WP_110131376.1">
    <property type="nucleotide sequence ID" value="NZ_QHJQ01000007.1"/>
</dbReference>
<dbReference type="PANTHER" id="PTHR11927">
    <property type="entry name" value="GALACTOSIDE 2-L-FUCOSYLTRANSFERASE"/>
    <property type="match status" value="1"/>
</dbReference>
<dbReference type="AlphaFoldDB" id="A0A317ZEL1"/>
<evidence type="ECO:0008006" key="5">
    <source>
        <dbReference type="Google" id="ProtNLM"/>
    </source>
</evidence>
<dbReference type="InParanoid" id="A0A317ZEL1"/>
<dbReference type="PANTHER" id="PTHR11927:SF9">
    <property type="entry name" value="L-FUCOSYLTRANSFERASE"/>
    <property type="match status" value="1"/>
</dbReference>
<accession>A0A317ZEL1</accession>
<gene>
    <name evidence="3" type="ORF">DDZ13_10315</name>
</gene>
<comment type="caution">
    <text evidence="3">The sequence shown here is derived from an EMBL/GenBank/DDBJ whole genome shotgun (WGS) entry which is preliminary data.</text>
</comment>
<dbReference type="Proteomes" id="UP000247099">
    <property type="component" value="Unassembled WGS sequence"/>
</dbReference>
<keyword evidence="2" id="KW-0808">Transferase</keyword>
<dbReference type="Pfam" id="PF01531">
    <property type="entry name" value="Glyco_transf_11"/>
    <property type="match status" value="1"/>
</dbReference>
<protein>
    <recommendedName>
        <fullName evidence="5">Alpha-1,2-fucosyltransferase</fullName>
    </recommendedName>
</protein>
<evidence type="ECO:0000256" key="1">
    <source>
        <dbReference type="ARBA" id="ARBA00022676"/>
    </source>
</evidence>
<sequence length="286" mass="33505">MLSKNKEIYAYLKGGLGNQLFIYATNRALALRTGSSLIFDVATAFKADRRYQRRFHLNDFKLSSDITFRKKRDPLYRMRRRCWNRGGPWVRQRMRRFYLRDEYHGGNDPRDVEVRGQLRTDGYWTNEAYFAAFHERIASELTFYGEIEGDDLTIAEVIAQPATIGIHVRRVDYGSTLSVSYYRSALELMRRRVPVDQVVCFSDDPAWCHQNLRLDAKTYFVEGDRRSAIDDLRLLSRCQNLIIANSTFSWWGAWLGKQSGSIVIRPARSGFNQLVYPDRWLAVEDR</sequence>
<evidence type="ECO:0000313" key="3">
    <source>
        <dbReference type="EMBL" id="PXA03680.1"/>
    </source>
</evidence>
<name>A0A317ZEL1_9BACT</name>
<organism evidence="3 4">
    <name type="scientific">Coraliomargarita sinensis</name>
    <dbReference type="NCBI Taxonomy" id="2174842"/>
    <lineage>
        <taxon>Bacteria</taxon>
        <taxon>Pseudomonadati</taxon>
        <taxon>Verrucomicrobiota</taxon>
        <taxon>Opitutia</taxon>
        <taxon>Puniceicoccales</taxon>
        <taxon>Coraliomargaritaceae</taxon>
        <taxon>Coraliomargarita</taxon>
    </lineage>
</organism>
<dbReference type="EMBL" id="QHJQ01000007">
    <property type="protein sequence ID" value="PXA03680.1"/>
    <property type="molecule type" value="Genomic_DNA"/>
</dbReference>
<proteinExistence type="predicted"/>
<reference evidence="3 4" key="1">
    <citation type="submission" date="2018-05" db="EMBL/GenBank/DDBJ databases">
        <title>Coraliomargarita sinensis sp. nov., isolated from a marine solar saltern.</title>
        <authorList>
            <person name="Zhou L.Y."/>
        </authorList>
    </citation>
    <scope>NUCLEOTIDE SEQUENCE [LARGE SCALE GENOMIC DNA]</scope>
    <source>
        <strain evidence="3 4">WN38</strain>
    </source>
</reference>
<evidence type="ECO:0000256" key="2">
    <source>
        <dbReference type="ARBA" id="ARBA00022679"/>
    </source>
</evidence>
<keyword evidence="1" id="KW-0328">Glycosyltransferase</keyword>
<keyword evidence="4" id="KW-1185">Reference proteome</keyword>
<dbReference type="GO" id="GO:0008107">
    <property type="term" value="F:galactoside 2-alpha-L-fucosyltransferase activity"/>
    <property type="evidence" value="ECO:0007669"/>
    <property type="project" value="InterPro"/>
</dbReference>
<dbReference type="GO" id="GO:0016020">
    <property type="term" value="C:membrane"/>
    <property type="evidence" value="ECO:0007669"/>
    <property type="project" value="InterPro"/>
</dbReference>
<dbReference type="CDD" id="cd11301">
    <property type="entry name" value="Fut1_Fut2_like"/>
    <property type="match status" value="1"/>
</dbReference>